<dbReference type="AlphaFoldDB" id="A0A6J4HZG5"/>
<feature type="binding site" evidence="6">
    <location>
        <begin position="286"/>
        <end position="289"/>
    </location>
    <ligand>
        <name>ATP</name>
        <dbReference type="ChEBI" id="CHEBI:30616"/>
    </ligand>
</feature>
<dbReference type="GO" id="GO:0000902">
    <property type="term" value="P:cell morphogenesis"/>
    <property type="evidence" value="ECO:0007669"/>
    <property type="project" value="InterPro"/>
</dbReference>
<evidence type="ECO:0000313" key="7">
    <source>
        <dbReference type="EMBL" id="CAA9237337.1"/>
    </source>
</evidence>
<dbReference type="Pfam" id="PF06723">
    <property type="entry name" value="MreB_Mbl"/>
    <property type="match status" value="1"/>
</dbReference>
<organism evidence="7">
    <name type="scientific">uncultured Armatimonadetes bacterium</name>
    <dbReference type="NCBI Taxonomy" id="157466"/>
    <lineage>
        <taxon>Bacteria</taxon>
        <taxon>Bacillati</taxon>
        <taxon>Armatimonadota</taxon>
        <taxon>environmental samples</taxon>
    </lineage>
</organism>
<dbReference type="GO" id="GO:0008360">
    <property type="term" value="P:regulation of cell shape"/>
    <property type="evidence" value="ECO:0007669"/>
    <property type="project" value="UniProtKB-UniRule"/>
</dbReference>
<keyword evidence="3 6" id="KW-0067">ATP-binding</keyword>
<dbReference type="Gene3D" id="3.30.420.40">
    <property type="match status" value="2"/>
</dbReference>
<dbReference type="PANTHER" id="PTHR42749">
    <property type="entry name" value="CELL SHAPE-DETERMINING PROTEIN MREB"/>
    <property type="match status" value="1"/>
</dbReference>
<dbReference type="CDD" id="cd10225">
    <property type="entry name" value="ASKHA_NBD_MreB-like"/>
    <property type="match status" value="1"/>
</dbReference>
<proteinExistence type="inferred from homology"/>
<feature type="binding site" evidence="6">
    <location>
        <begin position="158"/>
        <end position="160"/>
    </location>
    <ligand>
        <name>ATP</name>
        <dbReference type="ChEBI" id="CHEBI:30616"/>
    </ligand>
</feature>
<comment type="function">
    <text evidence="6">Forms membrane-associated dynamic filaments that are essential for cell shape determination. Acts by regulating cell wall synthesis and cell elongation, and thus cell shape. A feedback loop between cell geometry and MreB localization may maintain elongated cell shape by targeting cell wall growth to regions of negative cell wall curvature.</text>
</comment>
<dbReference type="HAMAP" id="MF_02207">
    <property type="entry name" value="MreB"/>
    <property type="match status" value="1"/>
</dbReference>
<feature type="binding site" evidence="6">
    <location>
        <begin position="14"/>
        <end position="16"/>
    </location>
    <ligand>
        <name>ATP</name>
        <dbReference type="ChEBI" id="CHEBI:30616"/>
    </ligand>
</feature>
<dbReference type="InterPro" id="IPR004753">
    <property type="entry name" value="MreB"/>
</dbReference>
<reference evidence="7" key="1">
    <citation type="submission" date="2020-02" db="EMBL/GenBank/DDBJ databases">
        <authorList>
            <person name="Meier V. D."/>
        </authorList>
    </citation>
    <scope>NUCLEOTIDE SEQUENCE</scope>
    <source>
        <strain evidence="7">AVDCRST_MAG63</strain>
    </source>
</reference>
<protein>
    <recommendedName>
        <fullName evidence="6">Cell shape-determining protein MreB</fullName>
    </recommendedName>
</protein>
<keyword evidence="1 6" id="KW-0963">Cytoplasm</keyword>
<dbReference type="NCBIfam" id="NF010539">
    <property type="entry name" value="PRK13927.1"/>
    <property type="match status" value="1"/>
</dbReference>
<dbReference type="NCBIfam" id="TIGR00904">
    <property type="entry name" value="mreB"/>
    <property type="match status" value="1"/>
</dbReference>
<gene>
    <name evidence="6" type="primary">mreB</name>
    <name evidence="7" type="ORF">AVDCRST_MAG63-1383</name>
</gene>
<dbReference type="PRINTS" id="PR01652">
    <property type="entry name" value="SHAPEPROTEIN"/>
</dbReference>
<dbReference type="GO" id="GO:0005524">
    <property type="term" value="F:ATP binding"/>
    <property type="evidence" value="ECO:0007669"/>
    <property type="project" value="UniProtKB-KW"/>
</dbReference>
<comment type="subunit">
    <text evidence="6">Forms polymers.</text>
</comment>
<sequence length="340" mass="35968">MFRLTPEIGIDLGTANILVYVRGKGVVLREPSVVAIRRTNKEVLAVGEEARLMLGRTPGSIVAIRPLSDGVIADYTTTEKMLAHLIAKVCGRRRAFKPRVLVCVPSGVTSVEKRAVLQAARSAGAGEAATIEEPMAAAIGAGLPISTPGGNMVVDVGGGTTDIAVISLSGIVLSKSLRIGGNKMDEVIVRHLKTTYNLMIGDRTAEEIKIKIGSAYPTGSEARIEVRGRDLVAGLPKTVEVTSQEVREALAEPVTSIVERVKGVLEQTPPELSSDIIERGITLTGGGALLRGLDKLLELATDIPVQVADDPLSCVAIGTGRALEDFETIYRVEDQAMPYA</sequence>
<keyword evidence="2 6" id="KW-0547">Nucleotide-binding</keyword>
<evidence type="ECO:0000256" key="6">
    <source>
        <dbReference type="HAMAP-Rule" id="MF_02207"/>
    </source>
</evidence>
<evidence type="ECO:0000256" key="3">
    <source>
        <dbReference type="ARBA" id="ARBA00022840"/>
    </source>
</evidence>
<feature type="binding site" evidence="6">
    <location>
        <begin position="206"/>
        <end position="209"/>
    </location>
    <ligand>
        <name>ATP</name>
        <dbReference type="ChEBI" id="CHEBI:30616"/>
    </ligand>
</feature>
<dbReference type="InterPro" id="IPR043129">
    <property type="entry name" value="ATPase_NBD"/>
</dbReference>
<evidence type="ECO:0000256" key="4">
    <source>
        <dbReference type="ARBA" id="ARBA00022960"/>
    </source>
</evidence>
<dbReference type="PANTHER" id="PTHR42749:SF1">
    <property type="entry name" value="CELL SHAPE-DETERMINING PROTEIN MREB"/>
    <property type="match status" value="1"/>
</dbReference>
<name>A0A6J4HZG5_9BACT</name>
<comment type="similarity">
    <text evidence="5 6">Belongs to the FtsA/MreB family.</text>
</comment>
<dbReference type="GO" id="GO:0005737">
    <property type="term" value="C:cytoplasm"/>
    <property type="evidence" value="ECO:0007669"/>
    <property type="project" value="UniProtKB-SubCell"/>
</dbReference>
<comment type="subcellular location">
    <subcellularLocation>
        <location evidence="6">Cytoplasm</location>
    </subcellularLocation>
    <text evidence="6">Membrane-associated.</text>
</comment>
<keyword evidence="4 6" id="KW-0133">Cell shape</keyword>
<evidence type="ECO:0000256" key="2">
    <source>
        <dbReference type="ARBA" id="ARBA00022741"/>
    </source>
</evidence>
<dbReference type="EMBL" id="CADCTO010000168">
    <property type="protein sequence ID" value="CAA9237337.1"/>
    <property type="molecule type" value="Genomic_DNA"/>
</dbReference>
<evidence type="ECO:0000256" key="5">
    <source>
        <dbReference type="ARBA" id="ARBA00023458"/>
    </source>
</evidence>
<evidence type="ECO:0000256" key="1">
    <source>
        <dbReference type="ARBA" id="ARBA00022490"/>
    </source>
</evidence>
<dbReference type="InterPro" id="IPR056546">
    <property type="entry name" value="MreB_MamK-like"/>
</dbReference>
<accession>A0A6J4HZG5</accession>
<dbReference type="SUPFAM" id="SSF53067">
    <property type="entry name" value="Actin-like ATPase domain"/>
    <property type="match status" value="2"/>
</dbReference>